<keyword evidence="2" id="KW-1185">Reference proteome</keyword>
<proteinExistence type="predicted"/>
<evidence type="ECO:0008006" key="3">
    <source>
        <dbReference type="Google" id="ProtNLM"/>
    </source>
</evidence>
<accession>A0ABQ4S8C5</accession>
<gene>
    <name evidence="1" type="ORF">GMJLKIPL_1316</name>
</gene>
<dbReference type="PROSITE" id="PS51257">
    <property type="entry name" value="PROKAR_LIPOPROTEIN"/>
    <property type="match status" value="1"/>
</dbReference>
<evidence type="ECO:0000313" key="1">
    <source>
        <dbReference type="EMBL" id="GJD99399.1"/>
    </source>
</evidence>
<reference evidence="1" key="1">
    <citation type="journal article" date="2021" name="Front. Microbiol.">
        <title>Comprehensive Comparative Genomics and Phenotyping of Methylobacterium Species.</title>
        <authorList>
            <person name="Alessa O."/>
            <person name="Ogura Y."/>
            <person name="Fujitani Y."/>
            <person name="Takami H."/>
            <person name="Hayashi T."/>
            <person name="Sahin N."/>
            <person name="Tani A."/>
        </authorList>
    </citation>
    <scope>NUCLEOTIDE SEQUENCE</scope>
    <source>
        <strain evidence="1">DSM 17168</strain>
    </source>
</reference>
<dbReference type="Proteomes" id="UP001055153">
    <property type="component" value="Unassembled WGS sequence"/>
</dbReference>
<comment type="caution">
    <text evidence="1">The sequence shown here is derived from an EMBL/GenBank/DDBJ whole genome shotgun (WGS) entry which is preliminary data.</text>
</comment>
<protein>
    <recommendedName>
        <fullName evidence="3">Lipoprotein</fullName>
    </recommendedName>
</protein>
<sequence length="137" mass="15121">MRTGLWGIMPLVGLAAAGCTDFAYTSKTYASLRAQVVTIGCNDPYEVFDERQQRRMLIVSNGLREVAGCGLNGADPALTRRSRFTEAAVTYLAETGRETCRITGETVFTDLRTEFAYACAEPVERPGTRVQRLPGRY</sequence>
<dbReference type="RefSeq" id="WP_238234285.1">
    <property type="nucleotide sequence ID" value="NZ_BPQQ01000016.1"/>
</dbReference>
<name>A0ABQ4S8C5_9HYPH</name>
<reference evidence="1" key="2">
    <citation type="submission" date="2021-08" db="EMBL/GenBank/DDBJ databases">
        <authorList>
            <person name="Tani A."/>
            <person name="Ola A."/>
            <person name="Ogura Y."/>
            <person name="Katsura K."/>
            <person name="Hayashi T."/>
        </authorList>
    </citation>
    <scope>NUCLEOTIDE SEQUENCE</scope>
    <source>
        <strain evidence="1">DSM 17168</strain>
    </source>
</reference>
<organism evidence="1 2">
    <name type="scientific">Methylobacterium isbiliense</name>
    <dbReference type="NCBI Taxonomy" id="315478"/>
    <lineage>
        <taxon>Bacteria</taxon>
        <taxon>Pseudomonadati</taxon>
        <taxon>Pseudomonadota</taxon>
        <taxon>Alphaproteobacteria</taxon>
        <taxon>Hyphomicrobiales</taxon>
        <taxon>Methylobacteriaceae</taxon>
        <taxon>Methylobacterium</taxon>
    </lineage>
</organism>
<evidence type="ECO:0000313" key="2">
    <source>
        <dbReference type="Proteomes" id="UP001055153"/>
    </source>
</evidence>
<dbReference type="EMBL" id="BPQQ01000016">
    <property type="protein sequence ID" value="GJD99399.1"/>
    <property type="molecule type" value="Genomic_DNA"/>
</dbReference>